<feature type="non-terminal residue" evidence="2">
    <location>
        <position position="1"/>
    </location>
</feature>
<feature type="transmembrane region" description="Helical" evidence="1">
    <location>
        <begin position="109"/>
        <end position="132"/>
    </location>
</feature>
<sequence length="150" mass="17038">MDFGVNCENKVCAWSTSMVSLFPRIARQLRYSSTQRACKPASLRGPLPSEDPPHVVFGYSLRNPALVPPWLPLLPKTYLGPPSFHIESQEVFWMVPLVQLVRLLLRERGFPLCCFLGLLQILAVFSSLSFLIDRVLTYGTNLIWGKVKYL</sequence>
<keyword evidence="3" id="KW-1185">Reference proteome</keyword>
<dbReference type="AlphaFoldDB" id="A0AAE2CSX4"/>
<dbReference type="EMBL" id="JACGWO010000003">
    <property type="protein sequence ID" value="KAK4433325.1"/>
    <property type="molecule type" value="Genomic_DNA"/>
</dbReference>
<organism evidence="2 3">
    <name type="scientific">Sesamum alatum</name>
    <dbReference type="NCBI Taxonomy" id="300844"/>
    <lineage>
        <taxon>Eukaryota</taxon>
        <taxon>Viridiplantae</taxon>
        <taxon>Streptophyta</taxon>
        <taxon>Embryophyta</taxon>
        <taxon>Tracheophyta</taxon>
        <taxon>Spermatophyta</taxon>
        <taxon>Magnoliopsida</taxon>
        <taxon>eudicotyledons</taxon>
        <taxon>Gunneridae</taxon>
        <taxon>Pentapetalae</taxon>
        <taxon>asterids</taxon>
        <taxon>lamiids</taxon>
        <taxon>Lamiales</taxon>
        <taxon>Pedaliaceae</taxon>
        <taxon>Sesamum</taxon>
    </lineage>
</organism>
<comment type="caution">
    <text evidence="2">The sequence shown here is derived from an EMBL/GenBank/DDBJ whole genome shotgun (WGS) entry which is preliminary data.</text>
</comment>
<gene>
    <name evidence="2" type="ORF">Salat_1094800</name>
</gene>
<proteinExistence type="predicted"/>
<reference evidence="2" key="2">
    <citation type="journal article" date="2024" name="Plant">
        <title>Genomic evolution and insights into agronomic trait innovations of Sesamum species.</title>
        <authorList>
            <person name="Miao H."/>
            <person name="Wang L."/>
            <person name="Qu L."/>
            <person name="Liu H."/>
            <person name="Sun Y."/>
            <person name="Le M."/>
            <person name="Wang Q."/>
            <person name="Wei S."/>
            <person name="Zheng Y."/>
            <person name="Lin W."/>
            <person name="Duan Y."/>
            <person name="Cao H."/>
            <person name="Xiong S."/>
            <person name="Wang X."/>
            <person name="Wei L."/>
            <person name="Li C."/>
            <person name="Ma Q."/>
            <person name="Ju M."/>
            <person name="Zhao R."/>
            <person name="Li G."/>
            <person name="Mu C."/>
            <person name="Tian Q."/>
            <person name="Mei H."/>
            <person name="Zhang T."/>
            <person name="Gao T."/>
            <person name="Zhang H."/>
        </authorList>
    </citation>
    <scope>NUCLEOTIDE SEQUENCE</scope>
    <source>
        <strain evidence="2">3651</strain>
    </source>
</reference>
<keyword evidence="1" id="KW-1133">Transmembrane helix</keyword>
<evidence type="ECO:0000256" key="1">
    <source>
        <dbReference type="SAM" id="Phobius"/>
    </source>
</evidence>
<protein>
    <submittedName>
        <fullName evidence="2">Uncharacterized protein</fullName>
    </submittedName>
</protein>
<name>A0AAE2CSX4_9LAMI</name>
<accession>A0AAE2CSX4</accession>
<dbReference type="Proteomes" id="UP001293254">
    <property type="component" value="Unassembled WGS sequence"/>
</dbReference>
<keyword evidence="1" id="KW-0812">Transmembrane</keyword>
<evidence type="ECO:0000313" key="2">
    <source>
        <dbReference type="EMBL" id="KAK4433325.1"/>
    </source>
</evidence>
<reference evidence="2" key="1">
    <citation type="submission" date="2020-06" db="EMBL/GenBank/DDBJ databases">
        <authorList>
            <person name="Li T."/>
            <person name="Hu X."/>
            <person name="Zhang T."/>
            <person name="Song X."/>
            <person name="Zhang H."/>
            <person name="Dai N."/>
            <person name="Sheng W."/>
            <person name="Hou X."/>
            <person name="Wei L."/>
        </authorList>
    </citation>
    <scope>NUCLEOTIDE SEQUENCE</scope>
    <source>
        <strain evidence="2">3651</strain>
        <tissue evidence="2">Leaf</tissue>
    </source>
</reference>
<evidence type="ECO:0000313" key="3">
    <source>
        <dbReference type="Proteomes" id="UP001293254"/>
    </source>
</evidence>
<keyword evidence="1" id="KW-0472">Membrane</keyword>